<comment type="caution">
    <text evidence="2">The sequence shown here is derived from an EMBL/GenBank/DDBJ whole genome shotgun (WGS) entry which is preliminary data.</text>
</comment>
<keyword evidence="3" id="KW-1185">Reference proteome</keyword>
<dbReference type="eggNOG" id="ENOG502TBU5">
    <property type="taxonomic scope" value="Eukaryota"/>
</dbReference>
<dbReference type="InParanoid" id="A0A212FHJ7"/>
<dbReference type="KEGG" id="dpl:KGM_201364"/>
<dbReference type="AlphaFoldDB" id="A0A212FHJ7"/>
<gene>
    <name evidence="2" type="ORF">KGM_201364</name>
</gene>
<dbReference type="EMBL" id="AGBW02008503">
    <property type="protein sequence ID" value="OWR53187.1"/>
    <property type="molecule type" value="Genomic_DNA"/>
</dbReference>
<keyword evidence="1" id="KW-0175">Coiled coil</keyword>
<protein>
    <submittedName>
        <fullName evidence="2">Uncharacterized protein</fullName>
    </submittedName>
</protein>
<evidence type="ECO:0000313" key="2">
    <source>
        <dbReference type="EMBL" id="OWR53187.1"/>
    </source>
</evidence>
<evidence type="ECO:0000256" key="1">
    <source>
        <dbReference type="SAM" id="Coils"/>
    </source>
</evidence>
<dbReference type="Proteomes" id="UP000007151">
    <property type="component" value="Unassembled WGS sequence"/>
</dbReference>
<feature type="coiled-coil region" evidence="1">
    <location>
        <begin position="59"/>
        <end position="128"/>
    </location>
</feature>
<proteinExistence type="predicted"/>
<accession>A0A212FHJ7</accession>
<reference evidence="2 3" key="1">
    <citation type="journal article" date="2011" name="Cell">
        <title>The monarch butterfly genome yields insights into long-distance migration.</title>
        <authorList>
            <person name="Zhan S."/>
            <person name="Merlin C."/>
            <person name="Boore J.L."/>
            <person name="Reppert S.M."/>
        </authorList>
    </citation>
    <scope>NUCLEOTIDE SEQUENCE [LARGE SCALE GENOMIC DNA]</scope>
    <source>
        <strain evidence="2">F-2</strain>
    </source>
</reference>
<evidence type="ECO:0000313" key="3">
    <source>
        <dbReference type="Proteomes" id="UP000007151"/>
    </source>
</evidence>
<sequence>MNKFSRFPHSVSIRVYAPQHFSYNFLIFIKLAHQFWISYHPPSGAKHTSGGDETPPIPEEELEQQKIEHERQMQKLINVKEKECQAREAEEVRKLDIKLLHQRAIEKEEEHKREIAEAVEELRGLNTSWSHHRLCDLQRQAARWHHSRPSIPDTKHYRNALKKACSAQLTQPQSSHSISDNEGISINLSRLSSCRGESIDSYGCCETPYCVSVEESRTWRASANDVTPNEKRELVKTTSCIG</sequence>
<name>A0A212FHJ7_DANPL</name>
<organism evidence="2 3">
    <name type="scientific">Danaus plexippus plexippus</name>
    <dbReference type="NCBI Taxonomy" id="278856"/>
    <lineage>
        <taxon>Eukaryota</taxon>
        <taxon>Metazoa</taxon>
        <taxon>Ecdysozoa</taxon>
        <taxon>Arthropoda</taxon>
        <taxon>Hexapoda</taxon>
        <taxon>Insecta</taxon>
        <taxon>Pterygota</taxon>
        <taxon>Neoptera</taxon>
        <taxon>Endopterygota</taxon>
        <taxon>Lepidoptera</taxon>
        <taxon>Glossata</taxon>
        <taxon>Ditrysia</taxon>
        <taxon>Papilionoidea</taxon>
        <taxon>Nymphalidae</taxon>
        <taxon>Danainae</taxon>
        <taxon>Danaini</taxon>
        <taxon>Danaina</taxon>
        <taxon>Danaus</taxon>
        <taxon>Danaus</taxon>
    </lineage>
</organism>